<sequence length="354" mass="37100">MKAEGGVAGLSTSSKPCSNGITSTPSSTGIINGTMSAIQLLHKIKVKEEVGCATASSGFGSISSRRAHSPATTSTSTTATTISGPAIGAVATVTISSAQPEQPASCTTSVAASCGSPDSDLPVDLDLKTRLRGSTRESRTSTTVAQTNGSHHQPQSQQHSRRSRSPFTPSPSSSPGSSNTHNHQNRQKSQSQSTTSVPNRSPDHSKNDDRTIPHTGPPILKTEAGITDDGNLQISHEDGSSSTTTITTPTRCSSIIFAADESLKRLLGTTLQFAMKLSPDTGDTVKSLVIGLLSGSVSTEEFHTAVQEVTNYPLREHVLPCLKQTLPSLQRDLNAAARADNQVSLFSEKMFFAD</sequence>
<protein>
    <submittedName>
        <fullName evidence="1">Uncharacterized protein</fullName>
    </submittedName>
</protein>
<accession>A0ACC2NQI1</accession>
<name>A0ACC2NQI1_9HYME</name>
<gene>
    <name evidence="1" type="ORF">QAD02_004614</name>
</gene>
<comment type="caution">
    <text evidence="1">The sequence shown here is derived from an EMBL/GenBank/DDBJ whole genome shotgun (WGS) entry which is preliminary data.</text>
</comment>
<proteinExistence type="predicted"/>
<organism evidence="1 2">
    <name type="scientific">Eretmocerus hayati</name>
    <dbReference type="NCBI Taxonomy" id="131215"/>
    <lineage>
        <taxon>Eukaryota</taxon>
        <taxon>Metazoa</taxon>
        <taxon>Ecdysozoa</taxon>
        <taxon>Arthropoda</taxon>
        <taxon>Hexapoda</taxon>
        <taxon>Insecta</taxon>
        <taxon>Pterygota</taxon>
        <taxon>Neoptera</taxon>
        <taxon>Endopterygota</taxon>
        <taxon>Hymenoptera</taxon>
        <taxon>Apocrita</taxon>
        <taxon>Proctotrupomorpha</taxon>
        <taxon>Chalcidoidea</taxon>
        <taxon>Aphelinidae</taxon>
        <taxon>Aphelininae</taxon>
        <taxon>Eretmocerus</taxon>
    </lineage>
</organism>
<dbReference type="EMBL" id="CM056743">
    <property type="protein sequence ID" value="KAJ8673352.1"/>
    <property type="molecule type" value="Genomic_DNA"/>
</dbReference>
<evidence type="ECO:0000313" key="1">
    <source>
        <dbReference type="EMBL" id="KAJ8673352.1"/>
    </source>
</evidence>
<keyword evidence="2" id="KW-1185">Reference proteome</keyword>
<reference evidence="1" key="1">
    <citation type="submission" date="2023-04" db="EMBL/GenBank/DDBJ databases">
        <title>A chromosome-level genome assembly of the parasitoid wasp Eretmocerus hayati.</title>
        <authorList>
            <person name="Zhong Y."/>
            <person name="Liu S."/>
            <person name="Liu Y."/>
        </authorList>
    </citation>
    <scope>NUCLEOTIDE SEQUENCE</scope>
    <source>
        <strain evidence="1">ZJU_SS_LIU_2023</strain>
    </source>
</reference>
<evidence type="ECO:0000313" key="2">
    <source>
        <dbReference type="Proteomes" id="UP001239111"/>
    </source>
</evidence>
<dbReference type="Proteomes" id="UP001239111">
    <property type="component" value="Chromosome 3"/>
</dbReference>